<keyword evidence="8" id="KW-0902">Two-component regulatory system</keyword>
<dbReference type="InterPro" id="IPR036890">
    <property type="entry name" value="HATPase_C_sf"/>
</dbReference>
<dbReference type="PANTHER" id="PTHR24421:SF10">
    <property type="entry name" value="NITRATE_NITRITE SENSOR PROTEIN NARQ"/>
    <property type="match status" value="1"/>
</dbReference>
<dbReference type="Gene3D" id="1.20.5.1930">
    <property type="match status" value="1"/>
</dbReference>
<dbReference type="CDD" id="cd16917">
    <property type="entry name" value="HATPase_UhpB-NarQ-NarX-like"/>
    <property type="match status" value="1"/>
</dbReference>
<keyword evidence="12" id="KW-1185">Reference proteome</keyword>
<evidence type="ECO:0000256" key="1">
    <source>
        <dbReference type="ARBA" id="ARBA00000085"/>
    </source>
</evidence>
<dbReference type="Gene3D" id="3.30.565.10">
    <property type="entry name" value="Histidine kinase-like ATPase, C-terminal domain"/>
    <property type="match status" value="1"/>
</dbReference>
<dbReference type="GO" id="GO:0000155">
    <property type="term" value="F:phosphorelay sensor kinase activity"/>
    <property type="evidence" value="ECO:0007669"/>
    <property type="project" value="InterPro"/>
</dbReference>
<dbReference type="RefSeq" id="WP_173493952.1">
    <property type="nucleotide sequence ID" value="NZ_CP054056.1"/>
</dbReference>
<name>A0A7D4TUQ1_9MICO</name>
<evidence type="ECO:0000256" key="8">
    <source>
        <dbReference type="ARBA" id="ARBA00023012"/>
    </source>
</evidence>
<dbReference type="InterPro" id="IPR050482">
    <property type="entry name" value="Sensor_HK_TwoCompSys"/>
</dbReference>
<feature type="transmembrane region" description="Helical" evidence="9">
    <location>
        <begin position="59"/>
        <end position="91"/>
    </location>
</feature>
<dbReference type="AlphaFoldDB" id="A0A7D4TUQ1"/>
<dbReference type="Proteomes" id="UP000501003">
    <property type="component" value="Chromosome"/>
</dbReference>
<feature type="transmembrane region" description="Helical" evidence="9">
    <location>
        <begin position="36"/>
        <end position="53"/>
    </location>
</feature>
<sequence>MNLNSLSKRTLTELGILALLIFGIVAPFRGRGQWEVTTELIVTTLVASVVLVFRNRFPVAVLAVLVVQTLILMNLGVNGPVLGLPVSIVIFQIALKLKTKTGWALVAGAAVVLFSAFALINGVDLYDPYSIAFISLPAIAFAAGKATRSRQQLLMETQARLLQIEQNRISQIERTVAEERLKIARDLHDTIAHEIAVIRLQAELAERAAIQNPSQAAESLSVIRQAAKQVLEQIADLMKALRHRGETNFVESLKELSSLIGKYEKSQVAVNFEQLGRLDNLPVEIDKVAFRVVQEGLTNAAKHSADGRVNLTITNLDHQLRVKMTNVVKKESDPMLQSGFGLVGLRERVQLVGGSLSAEPNQKQVFELSAVLPTRSEARN</sequence>
<evidence type="ECO:0000256" key="2">
    <source>
        <dbReference type="ARBA" id="ARBA00012438"/>
    </source>
</evidence>
<comment type="catalytic activity">
    <reaction evidence="1">
        <text>ATP + protein L-histidine = ADP + protein N-phospho-L-histidine.</text>
        <dbReference type="EC" id="2.7.13.3"/>
    </reaction>
</comment>
<gene>
    <name evidence="11" type="ORF">HRU87_05680</name>
</gene>
<dbReference type="SUPFAM" id="SSF55874">
    <property type="entry name" value="ATPase domain of HSP90 chaperone/DNA topoisomerase II/histidine kinase"/>
    <property type="match status" value="1"/>
</dbReference>
<feature type="domain" description="Signal transduction histidine kinase subgroup 3 dimerisation and phosphoacceptor" evidence="10">
    <location>
        <begin position="179"/>
        <end position="244"/>
    </location>
</feature>
<dbReference type="Pfam" id="PF07730">
    <property type="entry name" value="HisKA_3"/>
    <property type="match status" value="1"/>
</dbReference>
<keyword evidence="3" id="KW-0597">Phosphoprotein</keyword>
<evidence type="ECO:0000256" key="5">
    <source>
        <dbReference type="ARBA" id="ARBA00022741"/>
    </source>
</evidence>
<keyword evidence="4" id="KW-0808">Transferase</keyword>
<evidence type="ECO:0000313" key="11">
    <source>
        <dbReference type="EMBL" id="QKJ25655.1"/>
    </source>
</evidence>
<dbReference type="EC" id="2.7.13.3" evidence="2"/>
<evidence type="ECO:0000256" key="9">
    <source>
        <dbReference type="SAM" id="Phobius"/>
    </source>
</evidence>
<evidence type="ECO:0000256" key="6">
    <source>
        <dbReference type="ARBA" id="ARBA00022777"/>
    </source>
</evidence>
<dbReference type="EMBL" id="CP054056">
    <property type="protein sequence ID" value="QKJ25655.1"/>
    <property type="molecule type" value="Genomic_DNA"/>
</dbReference>
<dbReference type="PANTHER" id="PTHR24421">
    <property type="entry name" value="NITRATE/NITRITE SENSOR PROTEIN NARX-RELATED"/>
    <property type="match status" value="1"/>
</dbReference>
<dbReference type="GO" id="GO:0005524">
    <property type="term" value="F:ATP binding"/>
    <property type="evidence" value="ECO:0007669"/>
    <property type="project" value="UniProtKB-KW"/>
</dbReference>
<keyword evidence="9" id="KW-0472">Membrane</keyword>
<organism evidence="11 12">
    <name type="scientific">Aquiluna borgnonia</name>
    <dbReference type="NCBI Taxonomy" id="2499157"/>
    <lineage>
        <taxon>Bacteria</taxon>
        <taxon>Bacillati</taxon>
        <taxon>Actinomycetota</taxon>
        <taxon>Actinomycetes</taxon>
        <taxon>Micrococcales</taxon>
        <taxon>Microbacteriaceae</taxon>
        <taxon>Luna cluster</taxon>
        <taxon>Luna-1 subcluster</taxon>
        <taxon>Aquiluna</taxon>
    </lineage>
</organism>
<dbReference type="CDD" id="cd00082">
    <property type="entry name" value="HisKA"/>
    <property type="match status" value="1"/>
</dbReference>
<evidence type="ECO:0000259" key="10">
    <source>
        <dbReference type="Pfam" id="PF07730"/>
    </source>
</evidence>
<keyword evidence="9" id="KW-1133">Transmembrane helix</keyword>
<evidence type="ECO:0000313" key="12">
    <source>
        <dbReference type="Proteomes" id="UP000501003"/>
    </source>
</evidence>
<evidence type="ECO:0000256" key="4">
    <source>
        <dbReference type="ARBA" id="ARBA00022679"/>
    </source>
</evidence>
<accession>A0A7D4TUQ1</accession>
<keyword evidence="9" id="KW-0812">Transmembrane</keyword>
<keyword evidence="7" id="KW-0067">ATP-binding</keyword>
<reference evidence="11 12" key="1">
    <citation type="submission" date="2020-05" db="EMBL/GenBank/DDBJ databases">
        <title>Aquirufa sp. strain 15G-AUS-rot a new Aquirufa species.</title>
        <authorList>
            <person name="Pitt A."/>
            <person name="Hahn M.W."/>
        </authorList>
    </citation>
    <scope>NUCLEOTIDE SEQUENCE [LARGE SCALE GENOMIC DNA]</scope>
    <source>
        <strain evidence="11 12">15G-AUS-rot</strain>
    </source>
</reference>
<protein>
    <recommendedName>
        <fullName evidence="2">histidine kinase</fullName>
        <ecNumber evidence="2">2.7.13.3</ecNumber>
    </recommendedName>
</protein>
<dbReference type="InterPro" id="IPR003661">
    <property type="entry name" value="HisK_dim/P_dom"/>
</dbReference>
<dbReference type="GO" id="GO:0016020">
    <property type="term" value="C:membrane"/>
    <property type="evidence" value="ECO:0007669"/>
    <property type="project" value="InterPro"/>
</dbReference>
<feature type="transmembrane region" description="Helical" evidence="9">
    <location>
        <begin position="12"/>
        <end position="29"/>
    </location>
</feature>
<keyword evidence="6" id="KW-0418">Kinase</keyword>
<proteinExistence type="predicted"/>
<evidence type="ECO:0000256" key="7">
    <source>
        <dbReference type="ARBA" id="ARBA00022840"/>
    </source>
</evidence>
<dbReference type="InterPro" id="IPR011712">
    <property type="entry name" value="Sig_transdc_His_kin_sub3_dim/P"/>
</dbReference>
<evidence type="ECO:0000256" key="3">
    <source>
        <dbReference type="ARBA" id="ARBA00022553"/>
    </source>
</evidence>
<dbReference type="KEGG" id="aqg:HRU87_05680"/>
<feature type="transmembrane region" description="Helical" evidence="9">
    <location>
        <begin position="103"/>
        <end position="123"/>
    </location>
</feature>
<dbReference type="GO" id="GO:0046983">
    <property type="term" value="F:protein dimerization activity"/>
    <property type="evidence" value="ECO:0007669"/>
    <property type="project" value="InterPro"/>
</dbReference>
<keyword evidence="5" id="KW-0547">Nucleotide-binding</keyword>